<comment type="catalytic activity">
    <reaction evidence="10 11">
        <text>a lipid X + a UDP-2-N,3-O-bis[(3R)-3-hydroxyacyl]-alpha-D-glucosamine = a lipid A disaccharide + UDP + H(+)</text>
        <dbReference type="Rhea" id="RHEA:67828"/>
        <dbReference type="ChEBI" id="CHEBI:15378"/>
        <dbReference type="ChEBI" id="CHEBI:58223"/>
        <dbReference type="ChEBI" id="CHEBI:137748"/>
        <dbReference type="ChEBI" id="CHEBI:176338"/>
        <dbReference type="ChEBI" id="CHEBI:176343"/>
        <dbReference type="EC" id="2.4.1.182"/>
    </reaction>
</comment>
<dbReference type="InterPro" id="IPR003835">
    <property type="entry name" value="Glyco_trans_19"/>
</dbReference>
<evidence type="ECO:0000256" key="3">
    <source>
        <dbReference type="ARBA" id="ARBA00012687"/>
    </source>
</evidence>
<evidence type="ECO:0000313" key="14">
    <source>
        <dbReference type="Proteomes" id="UP000030856"/>
    </source>
</evidence>
<dbReference type="SUPFAM" id="SSF53756">
    <property type="entry name" value="UDP-Glycosyltransferase/glycogen phosphorylase"/>
    <property type="match status" value="1"/>
</dbReference>
<evidence type="ECO:0000313" key="12">
    <source>
        <dbReference type="EMBL" id="KHF26147.1"/>
    </source>
</evidence>
<dbReference type="Proteomes" id="UP000030856">
    <property type="component" value="Unassembled WGS sequence"/>
</dbReference>
<evidence type="ECO:0000313" key="15">
    <source>
        <dbReference type="Proteomes" id="UP000190962"/>
    </source>
</evidence>
<evidence type="ECO:0000256" key="6">
    <source>
        <dbReference type="ARBA" id="ARBA00022556"/>
    </source>
</evidence>
<evidence type="ECO:0000256" key="9">
    <source>
        <dbReference type="ARBA" id="ARBA00023098"/>
    </source>
</evidence>
<keyword evidence="5 11" id="KW-0444">Lipid biosynthesis</keyword>
<dbReference type="NCBIfam" id="TIGR00215">
    <property type="entry name" value="lpxB"/>
    <property type="match status" value="1"/>
</dbReference>
<organism evidence="12 14">
    <name type="scientific">Solemya velum gill symbiont</name>
    <dbReference type="NCBI Taxonomy" id="2340"/>
    <lineage>
        <taxon>Bacteria</taxon>
        <taxon>Pseudomonadati</taxon>
        <taxon>Pseudomonadota</taxon>
        <taxon>Gammaproteobacteria</taxon>
        <taxon>sulfur-oxidizing symbionts</taxon>
    </lineage>
</organism>
<dbReference type="EMBL" id="JRAA01000001">
    <property type="protein sequence ID" value="KHF26147.1"/>
    <property type="molecule type" value="Genomic_DNA"/>
</dbReference>
<comment type="caution">
    <text evidence="12">The sequence shown here is derived from an EMBL/GenBank/DDBJ whole genome shotgun (WGS) entry which is preliminary data.</text>
</comment>
<dbReference type="Pfam" id="PF02684">
    <property type="entry name" value="LpxB"/>
    <property type="match status" value="1"/>
</dbReference>
<dbReference type="GeneID" id="86991077"/>
<keyword evidence="9 11" id="KW-0443">Lipid metabolism</keyword>
<proteinExistence type="inferred from homology"/>
<dbReference type="RefSeq" id="WP_043115879.1">
    <property type="nucleotide sequence ID" value="NZ_JRAA01000001.1"/>
</dbReference>
<comment type="similarity">
    <text evidence="2 11">Belongs to the LpxB family.</text>
</comment>
<dbReference type="GO" id="GO:0008915">
    <property type="term" value="F:lipid-A-disaccharide synthase activity"/>
    <property type="evidence" value="ECO:0007669"/>
    <property type="project" value="UniProtKB-UniRule"/>
</dbReference>
<dbReference type="GO" id="GO:0016020">
    <property type="term" value="C:membrane"/>
    <property type="evidence" value="ECO:0007669"/>
    <property type="project" value="GOC"/>
</dbReference>
<evidence type="ECO:0000256" key="7">
    <source>
        <dbReference type="ARBA" id="ARBA00022676"/>
    </source>
</evidence>
<dbReference type="eggNOG" id="COG0763">
    <property type="taxonomic scope" value="Bacteria"/>
</dbReference>
<evidence type="ECO:0000256" key="11">
    <source>
        <dbReference type="HAMAP-Rule" id="MF_00392"/>
    </source>
</evidence>
<dbReference type="EMBL" id="MPNX01000002">
    <property type="protein sequence ID" value="OOY35870.1"/>
    <property type="molecule type" value="Genomic_DNA"/>
</dbReference>
<sequence>MSLTIAVVAAEPSGDLLGAALMVALKSRHADIRFIGVGGPEMTAAGLDSRIPLEKLSIMGIFEVLPRLPELLKLRKQLRLWLIEQKPDIFIGIDAPDFNLGLARSLKETGIKTIQYVSPSVWAWKEKRVKKIRASVDRVLCLFPFEESFLHRHHVAATYVGHQMADQLPMSPNRREAREELGVPEDANILALLPGSRATEVERLARPFLQTAVEASAQLDNLHVVVPLVNATTRDLFEKLAEPFRSELNLVLVNRNATAVITAADVVLLASGTATLQGMLCKRPMVVGYKVSSLTAAYIRLFRMIKIPYLAIANLLCDEMLAPEFIQERCRAELMTPAVVQMFTDKEQTQNIVKRYTEIHEQLRCAAAASAAEAVLDQLRYTGGGANHA</sequence>
<evidence type="ECO:0000256" key="5">
    <source>
        <dbReference type="ARBA" id="ARBA00022516"/>
    </source>
</evidence>
<dbReference type="PATRIC" id="fig|2340.3.peg.658"/>
<keyword evidence="14" id="KW-1185">Reference proteome</keyword>
<gene>
    <name evidence="11 12" type="primary">lpxB</name>
    <name evidence="13" type="ORF">BOV88_02160</name>
    <name evidence="12" type="ORF">JV46_14920</name>
</gene>
<dbReference type="OrthoDB" id="9801642at2"/>
<name>A0A0B0HBU8_SOVGS</name>
<evidence type="ECO:0000256" key="4">
    <source>
        <dbReference type="ARBA" id="ARBA00020902"/>
    </source>
</evidence>
<evidence type="ECO:0000313" key="13">
    <source>
        <dbReference type="EMBL" id="OOY35870.1"/>
    </source>
</evidence>
<dbReference type="GO" id="GO:0005543">
    <property type="term" value="F:phospholipid binding"/>
    <property type="evidence" value="ECO:0007669"/>
    <property type="project" value="TreeGrafter"/>
</dbReference>
<protein>
    <recommendedName>
        <fullName evidence="4 11">Lipid-A-disaccharide synthase</fullName>
        <ecNumber evidence="3 11">2.4.1.182</ecNumber>
    </recommendedName>
</protein>
<reference evidence="13 15" key="2">
    <citation type="submission" date="2016-11" db="EMBL/GenBank/DDBJ databases">
        <title>Mixed transmission modes and dynamic genome evolution in an obligate animal-bacterial symbiosis.</title>
        <authorList>
            <person name="Russell S.L."/>
            <person name="Corbett-Detig R.B."/>
            <person name="Cavanaugh C.M."/>
        </authorList>
    </citation>
    <scope>NUCLEOTIDE SEQUENCE [LARGE SCALE GENOMIC DNA]</scope>
    <source>
        <strain evidence="13">MA-KB16</strain>
    </source>
</reference>
<keyword evidence="6 11" id="KW-0441">Lipid A biosynthesis</keyword>
<dbReference type="STRING" id="2340.JV46_14920"/>
<evidence type="ECO:0000256" key="2">
    <source>
        <dbReference type="ARBA" id="ARBA00007868"/>
    </source>
</evidence>
<reference evidence="12 14" key="1">
    <citation type="journal article" date="2014" name="BMC Genomics">
        <title>The genome of the intracellular bacterium of the coastal bivalve, Solemya velum: a blueprint for thriving in and out of symbiosis.</title>
        <authorList>
            <person name="Dmytrenko O."/>
            <person name="Russell S.L."/>
            <person name="Loo W.T."/>
            <person name="Fontanez K.M."/>
            <person name="Liao L."/>
            <person name="Roeselers G."/>
            <person name="Sharma R."/>
            <person name="Stewart F.J."/>
            <person name="Newton I.L."/>
            <person name="Woyke T."/>
            <person name="Wu D."/>
            <person name="Lang J.M."/>
            <person name="Eisen J.A."/>
            <person name="Cavanaugh C.M."/>
        </authorList>
    </citation>
    <scope>NUCLEOTIDE SEQUENCE [LARGE SCALE GENOMIC DNA]</scope>
    <source>
        <strain evidence="12 14">WH</strain>
    </source>
</reference>
<dbReference type="UniPathway" id="UPA00973"/>
<keyword evidence="7 11" id="KW-0328">Glycosyltransferase</keyword>
<dbReference type="PANTHER" id="PTHR30372:SF4">
    <property type="entry name" value="LIPID-A-DISACCHARIDE SYNTHASE, MITOCHONDRIAL-RELATED"/>
    <property type="match status" value="1"/>
</dbReference>
<comment type="function">
    <text evidence="1 11">Condensation of UDP-2,3-diacylglucosamine and 2,3-diacylglucosamine-1-phosphate to form lipid A disaccharide, a precursor of lipid A, a phosphorylated glycolipid that anchors the lipopolysaccharide to the outer membrane of the cell.</text>
</comment>
<comment type="pathway">
    <text evidence="11">Bacterial outer membrane biogenesis; LPS lipid A biosynthesis.</text>
</comment>
<evidence type="ECO:0000256" key="1">
    <source>
        <dbReference type="ARBA" id="ARBA00002056"/>
    </source>
</evidence>
<dbReference type="AlphaFoldDB" id="A0A0B0HBU8"/>
<dbReference type="PANTHER" id="PTHR30372">
    <property type="entry name" value="LIPID-A-DISACCHARIDE SYNTHASE"/>
    <property type="match status" value="1"/>
</dbReference>
<dbReference type="GO" id="GO:0009245">
    <property type="term" value="P:lipid A biosynthetic process"/>
    <property type="evidence" value="ECO:0007669"/>
    <property type="project" value="UniProtKB-UniRule"/>
</dbReference>
<dbReference type="Proteomes" id="UP000190962">
    <property type="component" value="Unassembled WGS sequence"/>
</dbReference>
<evidence type="ECO:0000256" key="10">
    <source>
        <dbReference type="ARBA" id="ARBA00048975"/>
    </source>
</evidence>
<keyword evidence="8 11" id="KW-0808">Transferase</keyword>
<dbReference type="EC" id="2.4.1.182" evidence="3 11"/>
<dbReference type="HAMAP" id="MF_00392">
    <property type="entry name" value="LpxB"/>
    <property type="match status" value="1"/>
</dbReference>
<evidence type="ECO:0000256" key="8">
    <source>
        <dbReference type="ARBA" id="ARBA00022679"/>
    </source>
</evidence>
<accession>A0A0B0HBU8</accession>